<evidence type="ECO:0000313" key="2">
    <source>
        <dbReference type="Proteomes" id="UP000594638"/>
    </source>
</evidence>
<dbReference type="AlphaFoldDB" id="A0A8S0UJQ4"/>
<accession>A0A8S0UJQ4</accession>
<name>A0A8S0UJQ4_OLEEU</name>
<organism evidence="1 2">
    <name type="scientific">Olea europaea subsp. europaea</name>
    <dbReference type="NCBI Taxonomy" id="158383"/>
    <lineage>
        <taxon>Eukaryota</taxon>
        <taxon>Viridiplantae</taxon>
        <taxon>Streptophyta</taxon>
        <taxon>Embryophyta</taxon>
        <taxon>Tracheophyta</taxon>
        <taxon>Spermatophyta</taxon>
        <taxon>Magnoliopsida</taxon>
        <taxon>eudicotyledons</taxon>
        <taxon>Gunneridae</taxon>
        <taxon>Pentapetalae</taxon>
        <taxon>asterids</taxon>
        <taxon>lamiids</taxon>
        <taxon>Lamiales</taxon>
        <taxon>Oleaceae</taxon>
        <taxon>Oleeae</taxon>
        <taxon>Olea</taxon>
    </lineage>
</organism>
<dbReference type="Gramene" id="OE9A068602T1">
    <property type="protein sequence ID" value="OE9A068602C1"/>
    <property type="gene ID" value="OE9A068602"/>
</dbReference>
<keyword evidence="2" id="KW-1185">Reference proteome</keyword>
<gene>
    <name evidence="1" type="ORF">OLEA9_A068602</name>
</gene>
<evidence type="ECO:0000313" key="1">
    <source>
        <dbReference type="EMBL" id="CAA3018618.1"/>
    </source>
</evidence>
<dbReference type="Proteomes" id="UP000594638">
    <property type="component" value="Unassembled WGS sequence"/>
</dbReference>
<dbReference type="EMBL" id="CACTIH010007881">
    <property type="protein sequence ID" value="CAA3018618.1"/>
    <property type="molecule type" value="Genomic_DNA"/>
</dbReference>
<proteinExistence type="predicted"/>
<comment type="caution">
    <text evidence="1">The sequence shown here is derived from an EMBL/GenBank/DDBJ whole genome shotgun (WGS) entry which is preliminary data.</text>
</comment>
<protein>
    <submittedName>
        <fullName evidence="1">Uncharacterized protein</fullName>
    </submittedName>
</protein>
<reference evidence="1 2" key="1">
    <citation type="submission" date="2019-12" db="EMBL/GenBank/DDBJ databases">
        <authorList>
            <person name="Alioto T."/>
            <person name="Alioto T."/>
            <person name="Gomez Garrido J."/>
        </authorList>
    </citation>
    <scope>NUCLEOTIDE SEQUENCE [LARGE SCALE GENOMIC DNA]</scope>
</reference>
<sequence>MKVHLCPVPFIQSEKDIGGPLLLSTVVHLFITRKKPFTLCFVCPSNYQSLLLQAKNLGFSANMSQEVKSPPASTDGMFSLRVMFDNF</sequence>